<dbReference type="Proteomes" id="UP000240228">
    <property type="component" value="Unassembled WGS sequence"/>
</dbReference>
<dbReference type="AlphaFoldDB" id="A0A2T3G8Z9"/>
<reference evidence="4 5" key="2">
    <citation type="submission" date="2018-03" db="EMBL/GenBank/DDBJ databases">
        <title>The comparative genomics of Bifidobacterium callitrichos reflects dietary carbohydrate utilization within the common marmoset gut.</title>
        <authorList>
            <person name="Rani A."/>
        </authorList>
    </citation>
    <scope>NUCLEOTIDE SEQUENCE [LARGE SCALE GENOMIC DNA]</scope>
    <source>
        <strain evidence="4 5">UMA51805</strain>
    </source>
</reference>
<protein>
    <submittedName>
        <fullName evidence="4">Uncharacterized protein</fullName>
    </submittedName>
</protein>
<name>A0A2T3G8Z9_9BIFI</name>
<gene>
    <name evidence="4" type="ORF">CPA40_08935</name>
</gene>
<evidence type="ECO:0000313" key="5">
    <source>
        <dbReference type="Proteomes" id="UP000240228"/>
    </source>
</evidence>
<dbReference type="PANTHER" id="PTHR24094:SF15">
    <property type="entry name" value="AMP-DEPENDENT SYNTHETASE_LIGASE DOMAIN-CONTAINING PROTEIN-RELATED"/>
    <property type="match status" value="1"/>
</dbReference>
<dbReference type="Pfam" id="PF07510">
    <property type="entry name" value="GmrSD_C"/>
    <property type="match status" value="1"/>
</dbReference>
<organism evidence="4 5">
    <name type="scientific">Bifidobacterium callitrichos</name>
    <dbReference type="NCBI Taxonomy" id="762209"/>
    <lineage>
        <taxon>Bacteria</taxon>
        <taxon>Bacillati</taxon>
        <taxon>Actinomycetota</taxon>
        <taxon>Actinomycetes</taxon>
        <taxon>Bifidobacteriales</taxon>
        <taxon>Bifidobacteriaceae</taxon>
        <taxon>Bifidobacterium</taxon>
    </lineage>
</organism>
<evidence type="ECO:0000256" key="1">
    <source>
        <dbReference type="SAM" id="MobiDB-lite"/>
    </source>
</evidence>
<accession>A0A2T3G8Z9</accession>
<dbReference type="Pfam" id="PF18885">
    <property type="entry name" value="DUF5648"/>
    <property type="match status" value="1"/>
</dbReference>
<sequence length="386" mass="41829">MAPAEGGVAVYRLRSAAGLHHYTTDENERAYLTAHGWTDEGVAFHADESGANVYRVNNPVTRQHHYTLDANEKDYLSTHGWDYEGVAWHVNASASVPVYRAYNPSTREHLWLTDAHEYEVIGGAAASPKAIDVLDGLTINDTLASGYDRDLFGEAWADVDGNDCDTRDDILARDLTDVVRKDACKVASGTLHDPYTGTTIAFTRGGDSDHDGGIQIDHVVALSNAWKSGANTWTDAQRLSYANDPYVLLAVDDQTNEDKRDYAADKWLPANTSYQCSYVARQIGIKSKYKLNVTNAEYRAMRNVLDTCPAQTVPAGVGAPVSPAPKPTPAPSPSPSPAPQPQQPAVQHGITPGAFCSPAGAKGIGKKNGVTYTCKADNAGRLRWRR</sequence>
<proteinExistence type="predicted"/>
<dbReference type="InterPro" id="IPR011089">
    <property type="entry name" value="GmrSD_C"/>
</dbReference>
<feature type="region of interest" description="Disordered" evidence="1">
    <location>
        <begin position="316"/>
        <end position="352"/>
    </location>
</feature>
<evidence type="ECO:0000259" key="2">
    <source>
        <dbReference type="Pfam" id="PF07510"/>
    </source>
</evidence>
<evidence type="ECO:0000313" key="4">
    <source>
        <dbReference type="EMBL" id="PST45881.1"/>
    </source>
</evidence>
<keyword evidence="5" id="KW-1185">Reference proteome</keyword>
<evidence type="ECO:0000259" key="3">
    <source>
        <dbReference type="Pfam" id="PF18885"/>
    </source>
</evidence>
<reference evidence="5" key="1">
    <citation type="submission" date="2017-09" db="EMBL/GenBank/DDBJ databases">
        <authorList>
            <person name="Sela D.A."/>
            <person name="Albert K."/>
        </authorList>
    </citation>
    <scope>NUCLEOTIDE SEQUENCE [LARGE SCALE GENOMIC DNA]</scope>
    <source>
        <strain evidence="5">UMA51805</strain>
    </source>
</reference>
<feature type="compositionally biased region" description="Pro residues" evidence="1">
    <location>
        <begin position="322"/>
        <end position="342"/>
    </location>
</feature>
<feature type="domain" description="GmrSD restriction endonucleases C-terminal" evidence="2">
    <location>
        <begin position="165"/>
        <end position="303"/>
    </location>
</feature>
<comment type="caution">
    <text evidence="4">The sequence shown here is derived from an EMBL/GenBank/DDBJ whole genome shotgun (WGS) entry which is preliminary data.</text>
</comment>
<feature type="domain" description="DUF5648" evidence="3">
    <location>
        <begin position="10"/>
        <end position="120"/>
    </location>
</feature>
<dbReference type="EMBL" id="NWTX01000017">
    <property type="protein sequence ID" value="PST45881.1"/>
    <property type="molecule type" value="Genomic_DNA"/>
</dbReference>
<dbReference type="PANTHER" id="PTHR24094">
    <property type="entry name" value="SECRETED PROTEIN"/>
    <property type="match status" value="1"/>
</dbReference>
<dbReference type="InterPro" id="IPR043708">
    <property type="entry name" value="DUF5648"/>
</dbReference>